<evidence type="ECO:0000259" key="2">
    <source>
        <dbReference type="SMART" id="SM01111"/>
    </source>
</evidence>
<proteinExistence type="predicted"/>
<dbReference type="Pfam" id="PF08881">
    <property type="entry name" value="CVNH"/>
    <property type="match status" value="1"/>
</dbReference>
<dbReference type="Proteomes" id="UP000077266">
    <property type="component" value="Unassembled WGS sequence"/>
</dbReference>
<dbReference type="SMART" id="SM01111">
    <property type="entry name" value="CVNH"/>
    <property type="match status" value="1"/>
</dbReference>
<sequence length="123" mass="12302">MQFNSLLAVIVVLPAVLAQGTNWSQSCSGGFLTGSGPSLSLQAVCKTNSGANHTTTLGLSSCLGNSNGNLICQRGGAAFQSCGSCSLGVPNLTCNCPTTSGAGHTTTINTNNCIGNQNGNLFC</sequence>
<evidence type="ECO:0000313" key="5">
    <source>
        <dbReference type="Proteomes" id="UP000077266"/>
    </source>
</evidence>
<dbReference type="AlphaFoldDB" id="A0A165PJ27"/>
<keyword evidence="1" id="KW-0732">Signal</keyword>
<gene>
    <name evidence="3" type="ORF">EXIGLDRAFT_829448</name>
    <name evidence="4" type="ORF">EXIGLDRAFT_829449</name>
</gene>
<keyword evidence="5" id="KW-1185">Reference proteome</keyword>
<feature type="signal peptide" evidence="1">
    <location>
        <begin position="1"/>
        <end position="18"/>
    </location>
</feature>
<protein>
    <submittedName>
        <fullName evidence="4">Cyanovirin-N</fullName>
    </submittedName>
</protein>
<evidence type="ECO:0000313" key="4">
    <source>
        <dbReference type="EMBL" id="KZW02248.1"/>
    </source>
</evidence>
<dbReference type="STRING" id="1314781.A0A165PJ27"/>
<evidence type="ECO:0000256" key="1">
    <source>
        <dbReference type="SAM" id="SignalP"/>
    </source>
</evidence>
<dbReference type="InterPro" id="IPR036673">
    <property type="entry name" value="Cyanovirin-N_sf"/>
</dbReference>
<feature type="domain" description="Cyanovirin-N" evidence="2">
    <location>
        <begin position="22"/>
        <end position="123"/>
    </location>
</feature>
<name>A0A165PJ27_EXIGL</name>
<dbReference type="InterPro" id="IPR011058">
    <property type="entry name" value="Cyanovirin-N"/>
</dbReference>
<dbReference type="Gene3D" id="2.30.60.10">
    <property type="entry name" value="Cyanovirin-N"/>
    <property type="match status" value="1"/>
</dbReference>
<dbReference type="SUPFAM" id="SSF51322">
    <property type="entry name" value="Cyanovirin-N"/>
    <property type="match status" value="1"/>
</dbReference>
<dbReference type="OrthoDB" id="3068152at2759"/>
<organism evidence="4 5">
    <name type="scientific">Exidia glandulosa HHB12029</name>
    <dbReference type="NCBI Taxonomy" id="1314781"/>
    <lineage>
        <taxon>Eukaryota</taxon>
        <taxon>Fungi</taxon>
        <taxon>Dikarya</taxon>
        <taxon>Basidiomycota</taxon>
        <taxon>Agaricomycotina</taxon>
        <taxon>Agaricomycetes</taxon>
        <taxon>Auriculariales</taxon>
        <taxon>Exidiaceae</taxon>
        <taxon>Exidia</taxon>
    </lineage>
</organism>
<accession>A0A165PJ27</accession>
<evidence type="ECO:0000313" key="3">
    <source>
        <dbReference type="EMBL" id="KZW02247.1"/>
    </source>
</evidence>
<reference evidence="4 5" key="1">
    <citation type="journal article" date="2016" name="Mol. Biol. Evol.">
        <title>Comparative Genomics of Early-Diverging Mushroom-Forming Fungi Provides Insights into the Origins of Lignocellulose Decay Capabilities.</title>
        <authorList>
            <person name="Nagy L.G."/>
            <person name="Riley R."/>
            <person name="Tritt A."/>
            <person name="Adam C."/>
            <person name="Daum C."/>
            <person name="Floudas D."/>
            <person name="Sun H."/>
            <person name="Yadav J.S."/>
            <person name="Pangilinan J."/>
            <person name="Larsson K.H."/>
            <person name="Matsuura K."/>
            <person name="Barry K."/>
            <person name="Labutti K."/>
            <person name="Kuo R."/>
            <person name="Ohm R.A."/>
            <person name="Bhattacharya S.S."/>
            <person name="Shirouzu T."/>
            <person name="Yoshinaga Y."/>
            <person name="Martin F.M."/>
            <person name="Grigoriev I.V."/>
            <person name="Hibbett D.S."/>
        </authorList>
    </citation>
    <scope>NUCLEOTIDE SEQUENCE [LARGE SCALE GENOMIC DNA]</scope>
    <source>
        <strain evidence="4 5">HHB12029</strain>
    </source>
</reference>
<dbReference type="EMBL" id="KV425889">
    <property type="protein sequence ID" value="KZW02247.1"/>
    <property type="molecule type" value="Genomic_DNA"/>
</dbReference>
<feature type="chain" id="PRO_5008241216" evidence="1">
    <location>
        <begin position="19"/>
        <end position="123"/>
    </location>
</feature>
<dbReference type="EMBL" id="KV425889">
    <property type="protein sequence ID" value="KZW02248.1"/>
    <property type="molecule type" value="Genomic_DNA"/>
</dbReference>